<accession>A0A9D4CSU8</accession>
<evidence type="ECO:0000313" key="3">
    <source>
        <dbReference type="Proteomes" id="UP000828390"/>
    </source>
</evidence>
<organism evidence="2 3">
    <name type="scientific">Dreissena polymorpha</name>
    <name type="common">Zebra mussel</name>
    <name type="synonym">Mytilus polymorpha</name>
    <dbReference type="NCBI Taxonomy" id="45954"/>
    <lineage>
        <taxon>Eukaryota</taxon>
        <taxon>Metazoa</taxon>
        <taxon>Spiralia</taxon>
        <taxon>Lophotrochozoa</taxon>
        <taxon>Mollusca</taxon>
        <taxon>Bivalvia</taxon>
        <taxon>Autobranchia</taxon>
        <taxon>Heteroconchia</taxon>
        <taxon>Euheterodonta</taxon>
        <taxon>Imparidentia</taxon>
        <taxon>Neoheterodontei</taxon>
        <taxon>Myida</taxon>
        <taxon>Dreissenoidea</taxon>
        <taxon>Dreissenidae</taxon>
        <taxon>Dreissena</taxon>
    </lineage>
</organism>
<gene>
    <name evidence="2" type="ORF">DPMN_056120</name>
</gene>
<comment type="caution">
    <text evidence="2">The sequence shown here is derived from an EMBL/GenBank/DDBJ whole genome shotgun (WGS) entry which is preliminary data.</text>
</comment>
<protein>
    <submittedName>
        <fullName evidence="2">Uncharacterized protein</fullName>
    </submittedName>
</protein>
<proteinExistence type="predicted"/>
<sequence length="290" mass="33377">MFAYTFLISYCNQDSNVETIFIHTTLDAGDILKCINALRGIQRRKYIGQEVDEDMKNQIDATLLAQPLFVGVVDLILFPAEDELSDPVMEPVKFLLVLDMESMCLFNNSSYLYPEHRLMFWTISDELSVEKVKLLTDTNRAKLIRLFRKDLCFQFPSITRLVEKLQKMTPTRQHLLKNPQELVGFLSERKRVSAQRPPTQTSQPWDDHDAQTSQPWVGHDADETQGPFSSDRKLALKLRNELDSAVEELKSNEEIEVFWVTMAADAQEMMDAGTIPTCDHRSGGMDPRQW</sequence>
<dbReference type="EMBL" id="JAIWYP010000012">
    <property type="protein sequence ID" value="KAH3730139.1"/>
    <property type="molecule type" value="Genomic_DNA"/>
</dbReference>
<evidence type="ECO:0000313" key="2">
    <source>
        <dbReference type="EMBL" id="KAH3730139.1"/>
    </source>
</evidence>
<keyword evidence="3" id="KW-1185">Reference proteome</keyword>
<evidence type="ECO:0000256" key="1">
    <source>
        <dbReference type="SAM" id="MobiDB-lite"/>
    </source>
</evidence>
<dbReference type="AlphaFoldDB" id="A0A9D4CSU8"/>
<reference evidence="2" key="1">
    <citation type="journal article" date="2019" name="bioRxiv">
        <title>The Genome of the Zebra Mussel, Dreissena polymorpha: A Resource for Invasive Species Research.</title>
        <authorList>
            <person name="McCartney M.A."/>
            <person name="Auch B."/>
            <person name="Kono T."/>
            <person name="Mallez S."/>
            <person name="Zhang Y."/>
            <person name="Obille A."/>
            <person name="Becker A."/>
            <person name="Abrahante J.E."/>
            <person name="Garbe J."/>
            <person name="Badalamenti J.P."/>
            <person name="Herman A."/>
            <person name="Mangelson H."/>
            <person name="Liachko I."/>
            <person name="Sullivan S."/>
            <person name="Sone E.D."/>
            <person name="Koren S."/>
            <person name="Silverstein K.A.T."/>
            <person name="Beckman K.B."/>
            <person name="Gohl D.M."/>
        </authorList>
    </citation>
    <scope>NUCLEOTIDE SEQUENCE</scope>
    <source>
        <strain evidence="2">Duluth1</strain>
        <tissue evidence="2">Whole animal</tissue>
    </source>
</reference>
<reference evidence="2" key="2">
    <citation type="submission" date="2020-11" db="EMBL/GenBank/DDBJ databases">
        <authorList>
            <person name="McCartney M.A."/>
            <person name="Auch B."/>
            <person name="Kono T."/>
            <person name="Mallez S."/>
            <person name="Becker A."/>
            <person name="Gohl D.M."/>
            <person name="Silverstein K.A.T."/>
            <person name="Koren S."/>
            <person name="Bechman K.B."/>
            <person name="Herman A."/>
            <person name="Abrahante J.E."/>
            <person name="Garbe J."/>
        </authorList>
    </citation>
    <scope>NUCLEOTIDE SEQUENCE</scope>
    <source>
        <strain evidence="2">Duluth1</strain>
        <tissue evidence="2">Whole animal</tissue>
    </source>
</reference>
<dbReference type="Proteomes" id="UP000828390">
    <property type="component" value="Unassembled WGS sequence"/>
</dbReference>
<name>A0A9D4CSU8_DREPO</name>
<feature type="region of interest" description="Disordered" evidence="1">
    <location>
        <begin position="190"/>
        <end position="228"/>
    </location>
</feature>